<dbReference type="Proteomes" id="UP001334084">
    <property type="component" value="Chromosome 7"/>
</dbReference>
<gene>
    <name evidence="1" type="ORF">VNE69_07110</name>
</gene>
<dbReference type="KEGG" id="vnx:VNE69_07110"/>
<dbReference type="GeneID" id="90541866"/>
<organism evidence="1 2">
    <name type="scientific">Vairimorpha necatrix</name>
    <dbReference type="NCBI Taxonomy" id="6039"/>
    <lineage>
        <taxon>Eukaryota</taxon>
        <taxon>Fungi</taxon>
        <taxon>Fungi incertae sedis</taxon>
        <taxon>Microsporidia</taxon>
        <taxon>Nosematidae</taxon>
        <taxon>Vairimorpha</taxon>
    </lineage>
</organism>
<name>A0AAX4JE31_9MICR</name>
<dbReference type="RefSeq" id="XP_065330186.1">
    <property type="nucleotide sequence ID" value="XM_065474114.1"/>
</dbReference>
<dbReference type="EMBL" id="CP142732">
    <property type="protein sequence ID" value="WUR04041.1"/>
    <property type="molecule type" value="Genomic_DNA"/>
</dbReference>
<evidence type="ECO:0000313" key="1">
    <source>
        <dbReference type="EMBL" id="WUR04041.1"/>
    </source>
</evidence>
<dbReference type="AlphaFoldDB" id="A0AAX4JE31"/>
<protein>
    <submittedName>
        <fullName evidence="1">Uncharacterized protein</fullName>
    </submittedName>
</protein>
<proteinExistence type="predicted"/>
<keyword evidence="2" id="KW-1185">Reference proteome</keyword>
<evidence type="ECO:0000313" key="2">
    <source>
        <dbReference type="Proteomes" id="UP001334084"/>
    </source>
</evidence>
<accession>A0AAX4JE31</accession>
<sequence length="626" mass="74878">MIEQKILSLINKKNKKNLLDDILDVLYENKLNINLDMSMYNNILFIQKPLIKNYDDYPINTLKMELIAFIIHLAQNEPNFYKHRFVISTLNHKILQKFLPGILSFYLSLLKCQDNCKIHEDIISVINYLLKKDFYISDQGLEIMYEILIKIERDKLVATSWLCRKFFTDSRSVFFLQNLILNDIDLTIEEYEKVNKDLKLKIEYNQISHKEGTVEFKVIEEMIRKKKFILDNELWKCLTNLYRKNKEMANLIEAIQANYSVEEPIWELMPVNELTIKEIIKINEPETVKIFLERLSEPIFEFDVFLLYLKQPCLNVEISRIYDLIGISLRYKNQIEEHLFNEMDIIFKRNKKSAIYQNNLTSKKIIFNFEHEIENILNACFTALDLNEDLDLSLVRDVVLKLLHKIKQENVGFLILKLVKILKETDEDTLIHIFNKILYFDLDSSKIRSIKYDIIQDIIKKLNNVEKDRKILLPMLVKLWEEISILPEEEEIVSVLNLLKVIIEKSESFYQKRLLESDLYNFLLKRFKKKNFKEIDNVKYDAYLEFVGSLIKNFKFTKENFRRLFISVCDLYDLVSSRKCIKYLISLDPYYSFYILIQELQNDSKDQILDFIKKEISKKKILENKS</sequence>
<reference evidence="1" key="1">
    <citation type="journal article" date="2024" name="BMC Genomics">
        <title>Functional annotation of a divergent genome using sequence and structure-based similarity.</title>
        <authorList>
            <person name="Svedberg D."/>
            <person name="Winiger R.R."/>
            <person name="Berg A."/>
            <person name="Sharma H."/>
            <person name="Tellgren-Roth C."/>
            <person name="Debrunner-Vossbrinck B.A."/>
            <person name="Vossbrinck C.R."/>
            <person name="Barandun J."/>
        </authorList>
    </citation>
    <scope>NUCLEOTIDE SEQUENCE</scope>
    <source>
        <strain evidence="1">Illinois isolate</strain>
    </source>
</reference>